<dbReference type="InterPro" id="IPR036890">
    <property type="entry name" value="HATPase_C_sf"/>
</dbReference>
<protein>
    <submittedName>
        <fullName evidence="2">HSP90 family protein</fullName>
    </submittedName>
</protein>
<dbReference type="Pfam" id="PF13589">
    <property type="entry name" value="HATPase_c_3"/>
    <property type="match status" value="1"/>
</dbReference>
<feature type="region of interest" description="Disordered" evidence="1">
    <location>
        <begin position="677"/>
        <end position="716"/>
    </location>
</feature>
<name>A0AB33TDA1_9MYCO</name>
<evidence type="ECO:0000256" key="1">
    <source>
        <dbReference type="SAM" id="MobiDB-lite"/>
    </source>
</evidence>
<dbReference type="EMBL" id="CSUW01000012">
    <property type="protein sequence ID" value="CPT59994.1"/>
    <property type="molecule type" value="Genomic_DNA"/>
</dbReference>
<organism evidence="2 3">
    <name type="scientific">Mycobacteroides abscessus</name>
    <dbReference type="NCBI Taxonomy" id="36809"/>
    <lineage>
        <taxon>Bacteria</taxon>
        <taxon>Bacillati</taxon>
        <taxon>Actinomycetota</taxon>
        <taxon>Actinomycetes</taxon>
        <taxon>Mycobacteriales</taxon>
        <taxon>Mycobacteriaceae</taxon>
        <taxon>Mycobacteroides</taxon>
    </lineage>
</organism>
<feature type="compositionally biased region" description="Basic residues" evidence="1">
    <location>
        <begin position="704"/>
        <end position="716"/>
    </location>
</feature>
<comment type="caution">
    <text evidence="2">The sequence shown here is derived from an EMBL/GenBank/DDBJ whole genome shotgun (WGS) entry which is preliminary data.</text>
</comment>
<feature type="region of interest" description="Disordered" evidence="1">
    <location>
        <begin position="1"/>
        <end position="25"/>
    </location>
</feature>
<dbReference type="SUPFAM" id="SSF55874">
    <property type="entry name" value="ATPase domain of HSP90 chaperone/DNA topoisomerase II/histidine kinase"/>
    <property type="match status" value="1"/>
</dbReference>
<gene>
    <name evidence="2" type="ORF">ERS075527_04484</name>
</gene>
<dbReference type="Proteomes" id="UP000038487">
    <property type="component" value="Unassembled WGS sequence"/>
</dbReference>
<evidence type="ECO:0000313" key="2">
    <source>
        <dbReference type="EMBL" id="CPT59994.1"/>
    </source>
</evidence>
<dbReference type="AlphaFoldDB" id="A0AB33TDA1"/>
<dbReference type="Gene3D" id="3.30.565.10">
    <property type="entry name" value="Histidine kinase-like ATPase, C-terminal domain"/>
    <property type="match status" value="1"/>
</dbReference>
<proteinExistence type="predicted"/>
<accession>A0AB33TDA1</accession>
<reference evidence="2 3" key="1">
    <citation type="submission" date="2015-03" db="EMBL/GenBank/DDBJ databases">
        <authorList>
            <consortium name="Pathogen Informatics"/>
            <person name="Murphy D."/>
        </authorList>
    </citation>
    <scope>NUCLEOTIDE SEQUENCE [LARGE SCALE GENOMIC DNA]</scope>
    <source>
        <strain evidence="2 3">PAP036</strain>
    </source>
</reference>
<evidence type="ECO:0000313" key="3">
    <source>
        <dbReference type="Proteomes" id="UP000038487"/>
    </source>
</evidence>
<sequence length="716" mass="77163">MRPSAPASTLISVGDSDSLPTMTSRVDPEGARRMMEMLVNLYADRRLAVVREYVSNAVDASRVAGSAEPVRVTTPTLVDPHLTVTDSGTGMSTDEVEATFLAFAASTKRHSNDLIGGLGVGAKSAWALTESFLVDTVKGGKRTLVRAARDLSHQVLAAGVDSDSPDGTCITVPVEVEGQVQEWASVVQQVASAHAAGAVLVDGKKVPSLEGGPSWIGPVSCRQIGDSKGAVMVRSGGTLFASVPEVTRRVLETTKLISCVIELPVGSFDHTPSRENVVATARTLAAVDTALAGYQSAYEALETRLNELAEKDIAAAVTLRAQTLGKVAKPEHLPIKFRVQVPAGIGAWKLVSSQSGRARWDRVGGRCEADSFSAARGCEVMGDTVVVTEVPAGRVLRGFARFLEDVQPGARRVIPVPKGQGAVELPIIDAEKRTVSQTWSVGAATEGVSHYTFTEWNEEIAKTKTERVASNAYQCALIGCDGANPEAIDMTAAEIKSSGLPVWYLHGDRPRRLGSGPASLGVYLGKRQTGPLIAAVPEAMTHEKWMERRFRAETSGWTHEQLLAVALFVLGSLEGESRLFSVVPKALELMPAGRTTPEILTRIDALISDMRRTTAVQRAIMLPVWGSASAGALRAELGILRRDLVHAYPLLAHFERYYGHCGEPGPEYAEYVAHTPPRLPRRPKQQQRSGTKTTPIEQEPTYVRTHRQSVNRRQRR</sequence>
<feature type="compositionally biased region" description="Polar residues" evidence="1">
    <location>
        <begin position="1"/>
        <end position="11"/>
    </location>
</feature>